<dbReference type="AlphaFoldDB" id="A0AAN9VEM5"/>
<keyword evidence="8" id="KW-1185">Reference proteome</keyword>
<organism evidence="7 8">
    <name type="scientific">Gryllus longicercus</name>
    <dbReference type="NCBI Taxonomy" id="2509291"/>
    <lineage>
        <taxon>Eukaryota</taxon>
        <taxon>Metazoa</taxon>
        <taxon>Ecdysozoa</taxon>
        <taxon>Arthropoda</taxon>
        <taxon>Hexapoda</taxon>
        <taxon>Insecta</taxon>
        <taxon>Pterygota</taxon>
        <taxon>Neoptera</taxon>
        <taxon>Polyneoptera</taxon>
        <taxon>Orthoptera</taxon>
        <taxon>Ensifera</taxon>
        <taxon>Gryllidea</taxon>
        <taxon>Grylloidea</taxon>
        <taxon>Gryllidae</taxon>
        <taxon>Gryllinae</taxon>
        <taxon>Gryllus</taxon>
    </lineage>
</organism>
<evidence type="ECO:0000256" key="1">
    <source>
        <dbReference type="ARBA" id="ARBA00004604"/>
    </source>
</evidence>
<keyword evidence="3" id="KW-0539">Nucleus</keyword>
<dbReference type="InterPro" id="IPR000504">
    <property type="entry name" value="RRM_dom"/>
</dbReference>
<keyword evidence="2 4" id="KW-0694">RNA-binding</keyword>
<dbReference type="Gene3D" id="3.30.70.330">
    <property type="match status" value="1"/>
</dbReference>
<protein>
    <recommendedName>
        <fullName evidence="6">RRM domain-containing protein</fullName>
    </recommendedName>
</protein>
<evidence type="ECO:0000256" key="5">
    <source>
        <dbReference type="SAM" id="MobiDB-lite"/>
    </source>
</evidence>
<sequence>MAAKTDKKSTSILSRTVNNIKKHRKAKNFIRVEQKEKPEGQQKVKKTSKIKNVKKRGMIYVAHLPAGFYENELQNYFNQFGHVTNVRLERSKKTGRSKGYAFVEFESSAVAKIAAETMNNYIMFNRILKAEFVTRKYNCKEFWKKTVDAKHYPKSERVKQIVRGMNKPCTPLKEKSRLRRRISRLDEMIQRLKEKGIDYSYKPAIRREIADSPCTDGKYVRLNTEVPVLEVDESDKEIEFMTPPNVIKKKLLVSKSKKPSLKKMNLKKQGKIKKEKKEKIAKKQLTSAIEQGIQERTPVKQELSSNAKCEFQMKKVTPEVKKINNKKQNPHFSQKLKSLSQTKGSKKQRNIRKSKTN</sequence>
<dbReference type="Proteomes" id="UP001378592">
    <property type="component" value="Unassembled WGS sequence"/>
</dbReference>
<dbReference type="PROSITE" id="PS50102">
    <property type="entry name" value="RRM"/>
    <property type="match status" value="1"/>
</dbReference>
<dbReference type="InterPro" id="IPR035979">
    <property type="entry name" value="RBD_domain_sf"/>
</dbReference>
<dbReference type="InterPro" id="IPR012677">
    <property type="entry name" value="Nucleotide-bd_a/b_plait_sf"/>
</dbReference>
<evidence type="ECO:0000313" key="8">
    <source>
        <dbReference type="Proteomes" id="UP001378592"/>
    </source>
</evidence>
<proteinExistence type="predicted"/>
<feature type="domain" description="RRM" evidence="6">
    <location>
        <begin position="57"/>
        <end position="135"/>
    </location>
</feature>
<dbReference type="SMART" id="SM00360">
    <property type="entry name" value="RRM"/>
    <property type="match status" value="1"/>
</dbReference>
<feature type="region of interest" description="Disordered" evidence="5">
    <location>
        <begin position="319"/>
        <end position="357"/>
    </location>
</feature>
<evidence type="ECO:0000256" key="2">
    <source>
        <dbReference type="ARBA" id="ARBA00022884"/>
    </source>
</evidence>
<dbReference type="GO" id="GO:0005730">
    <property type="term" value="C:nucleolus"/>
    <property type="evidence" value="ECO:0007669"/>
    <property type="project" value="UniProtKB-SubCell"/>
</dbReference>
<feature type="compositionally biased region" description="Polar residues" evidence="5">
    <location>
        <begin position="330"/>
        <end position="343"/>
    </location>
</feature>
<evidence type="ECO:0000259" key="6">
    <source>
        <dbReference type="PROSITE" id="PS50102"/>
    </source>
</evidence>
<dbReference type="PANTHER" id="PTHR46754">
    <property type="entry name" value="MKI67 FHA DOMAIN-INTERACTING NUCLEOLAR PHOSPHOPROTEIN"/>
    <property type="match status" value="1"/>
</dbReference>
<dbReference type="Pfam" id="PF00076">
    <property type="entry name" value="RRM_1"/>
    <property type="match status" value="1"/>
</dbReference>
<feature type="compositionally biased region" description="Basic residues" evidence="5">
    <location>
        <begin position="344"/>
        <end position="357"/>
    </location>
</feature>
<gene>
    <name evidence="7" type="ORF">R5R35_012697</name>
</gene>
<comment type="caution">
    <text evidence="7">The sequence shown here is derived from an EMBL/GenBank/DDBJ whole genome shotgun (WGS) entry which is preliminary data.</text>
</comment>
<dbReference type="SUPFAM" id="SSF54928">
    <property type="entry name" value="RNA-binding domain, RBD"/>
    <property type="match status" value="1"/>
</dbReference>
<comment type="subcellular location">
    <subcellularLocation>
        <location evidence="1">Nucleus</location>
        <location evidence="1">Nucleolus</location>
    </subcellularLocation>
</comment>
<evidence type="ECO:0000313" key="7">
    <source>
        <dbReference type="EMBL" id="KAK7789010.1"/>
    </source>
</evidence>
<reference evidence="7 8" key="1">
    <citation type="submission" date="2024-03" db="EMBL/GenBank/DDBJ databases">
        <title>The genome assembly and annotation of the cricket Gryllus longicercus Weissman &amp; Gray.</title>
        <authorList>
            <person name="Szrajer S."/>
            <person name="Gray D."/>
            <person name="Ylla G."/>
        </authorList>
    </citation>
    <scope>NUCLEOTIDE SEQUENCE [LARGE SCALE GENOMIC DNA]</scope>
    <source>
        <strain evidence="7">DAG 2021-001</strain>
        <tissue evidence="7">Whole body minus gut</tissue>
    </source>
</reference>
<accession>A0AAN9VEM5</accession>
<evidence type="ECO:0000256" key="3">
    <source>
        <dbReference type="ARBA" id="ARBA00023242"/>
    </source>
</evidence>
<name>A0AAN9VEM5_9ORTH</name>
<dbReference type="GO" id="GO:0003723">
    <property type="term" value="F:RNA binding"/>
    <property type="evidence" value="ECO:0007669"/>
    <property type="project" value="UniProtKB-UniRule"/>
</dbReference>
<evidence type="ECO:0000256" key="4">
    <source>
        <dbReference type="PROSITE-ProRule" id="PRU00176"/>
    </source>
</evidence>
<dbReference type="CDD" id="cd12307">
    <property type="entry name" value="RRM_NIFK_like"/>
    <property type="match status" value="1"/>
</dbReference>
<dbReference type="EMBL" id="JAZDUA010000859">
    <property type="protein sequence ID" value="KAK7789010.1"/>
    <property type="molecule type" value="Genomic_DNA"/>
</dbReference>